<evidence type="ECO:0000256" key="1">
    <source>
        <dbReference type="SAM" id="Phobius"/>
    </source>
</evidence>
<dbReference type="STRING" id="1503961.SAMN05421736_101262"/>
<dbReference type="OrthoDB" id="2352496at2"/>
<gene>
    <name evidence="2" type="ORF">SAMN05421736_101262</name>
</gene>
<evidence type="ECO:0008006" key="4">
    <source>
        <dbReference type="Google" id="ProtNLM"/>
    </source>
</evidence>
<feature type="transmembrane region" description="Helical" evidence="1">
    <location>
        <begin position="260"/>
        <end position="278"/>
    </location>
</feature>
<keyword evidence="1" id="KW-1133">Transmembrane helix</keyword>
<name>A0A1H3GTI3_9BACI</name>
<feature type="transmembrane region" description="Helical" evidence="1">
    <location>
        <begin position="203"/>
        <end position="226"/>
    </location>
</feature>
<feature type="transmembrane region" description="Helical" evidence="1">
    <location>
        <begin position="172"/>
        <end position="196"/>
    </location>
</feature>
<keyword evidence="1" id="KW-0472">Membrane</keyword>
<evidence type="ECO:0000313" key="2">
    <source>
        <dbReference type="EMBL" id="SDY05958.1"/>
    </source>
</evidence>
<organism evidence="2 3">
    <name type="scientific">Evansella caseinilytica</name>
    <dbReference type="NCBI Taxonomy" id="1503961"/>
    <lineage>
        <taxon>Bacteria</taxon>
        <taxon>Bacillati</taxon>
        <taxon>Bacillota</taxon>
        <taxon>Bacilli</taxon>
        <taxon>Bacillales</taxon>
        <taxon>Bacillaceae</taxon>
        <taxon>Evansella</taxon>
    </lineage>
</organism>
<feature type="transmembrane region" description="Helical" evidence="1">
    <location>
        <begin position="69"/>
        <end position="93"/>
    </location>
</feature>
<keyword evidence="3" id="KW-1185">Reference proteome</keyword>
<reference evidence="3" key="1">
    <citation type="submission" date="2016-10" db="EMBL/GenBank/DDBJ databases">
        <authorList>
            <person name="Varghese N."/>
            <person name="Submissions S."/>
        </authorList>
    </citation>
    <scope>NUCLEOTIDE SEQUENCE [LARGE SCALE GENOMIC DNA]</scope>
    <source>
        <strain evidence="3">SP</strain>
    </source>
</reference>
<sequence length="396" mass="45743">MKARQHDILCWLMFLLEMYTLYLFMLPFSIYAQSLPPAIPIVTMTLSAALLYGVILYKTKSVKPALALIPLVVLIGTGVGYHVYVSVLLALIMFWRVLSNLEDRREETHELKVFAIAFIAGLILYFWSYYIFDDSWLILVLIFVHFLFTLGIRAFSIITSSQTDEASKRRNFKWMIGTLLLASTAAFLGGSVYPYFKQSFHFVMYYLTLGLSYLAIPLLNFLALLVGNTQEQEETTPGYYVGEVYNFVHQERNDVLDFRLIFWTVAIGLLCALLFFLYKKFIHSTFIGHAASDSTTDNLLAMPAEKKPANPFSIRSRLTPENEVRRLFYKTEAIFAKKECGRKEFQTVEDWITSLSMDSSAKQTIIETYHRARYGDKVINKQELTDYRTAIKKLWK</sequence>
<evidence type="ECO:0000313" key="3">
    <source>
        <dbReference type="Proteomes" id="UP000198935"/>
    </source>
</evidence>
<keyword evidence="1" id="KW-0812">Transmembrane</keyword>
<feature type="transmembrane region" description="Helical" evidence="1">
    <location>
        <begin position="139"/>
        <end position="160"/>
    </location>
</feature>
<proteinExistence type="predicted"/>
<feature type="transmembrane region" description="Helical" evidence="1">
    <location>
        <begin position="38"/>
        <end position="57"/>
    </location>
</feature>
<dbReference type="EMBL" id="FNPI01000001">
    <property type="protein sequence ID" value="SDY05958.1"/>
    <property type="molecule type" value="Genomic_DNA"/>
</dbReference>
<protein>
    <recommendedName>
        <fullName evidence="4">DUF4129 domain-containing protein</fullName>
    </recommendedName>
</protein>
<accession>A0A1H3GTI3</accession>
<feature type="transmembrane region" description="Helical" evidence="1">
    <location>
        <begin position="113"/>
        <end position="132"/>
    </location>
</feature>
<dbReference type="AlphaFoldDB" id="A0A1H3GTI3"/>
<dbReference type="Proteomes" id="UP000198935">
    <property type="component" value="Unassembled WGS sequence"/>
</dbReference>
<feature type="transmembrane region" description="Helical" evidence="1">
    <location>
        <begin position="12"/>
        <end position="32"/>
    </location>
</feature>